<reference evidence="2 3" key="1">
    <citation type="submission" date="2016-07" db="EMBL/GenBank/DDBJ databases">
        <title>Pervasive Adenine N6-methylation of Active Genes in Fungi.</title>
        <authorList>
            <consortium name="DOE Joint Genome Institute"/>
            <person name="Mondo S.J."/>
            <person name="Dannebaum R.O."/>
            <person name="Kuo R.C."/>
            <person name="Labutti K."/>
            <person name="Haridas S."/>
            <person name="Kuo A."/>
            <person name="Salamov A."/>
            <person name="Ahrendt S.R."/>
            <person name="Lipzen A."/>
            <person name="Sullivan W."/>
            <person name="Andreopoulos W.B."/>
            <person name="Clum A."/>
            <person name="Lindquist E."/>
            <person name="Daum C."/>
            <person name="Ramamoorthy G.K."/>
            <person name="Gryganskyi A."/>
            <person name="Culley D."/>
            <person name="Magnuson J.K."/>
            <person name="James T.Y."/>
            <person name="O'Malley M.A."/>
            <person name="Stajich J.E."/>
            <person name="Spatafora J.W."/>
            <person name="Visel A."/>
            <person name="Grigoriev I.V."/>
        </authorList>
    </citation>
    <scope>NUCLEOTIDE SEQUENCE [LARGE SCALE GENOMIC DNA]</scope>
    <source>
        <strain evidence="2 3">ATCC 12442</strain>
    </source>
</reference>
<evidence type="ECO:0000313" key="3">
    <source>
        <dbReference type="Proteomes" id="UP000193922"/>
    </source>
</evidence>
<feature type="compositionally biased region" description="Polar residues" evidence="1">
    <location>
        <begin position="194"/>
        <end position="209"/>
    </location>
</feature>
<feature type="region of interest" description="Disordered" evidence="1">
    <location>
        <begin position="87"/>
        <end position="129"/>
    </location>
</feature>
<keyword evidence="3" id="KW-1185">Reference proteome</keyword>
<feature type="region of interest" description="Disordered" evidence="1">
    <location>
        <begin position="194"/>
        <end position="238"/>
    </location>
</feature>
<dbReference type="GeneID" id="63808311"/>
<evidence type="ECO:0000313" key="2">
    <source>
        <dbReference type="EMBL" id="ORX67411.1"/>
    </source>
</evidence>
<dbReference type="EMBL" id="MCFD01000012">
    <property type="protein sequence ID" value="ORX67411.1"/>
    <property type="molecule type" value="Genomic_DNA"/>
</dbReference>
<dbReference type="RefSeq" id="XP_040741298.1">
    <property type="nucleotide sequence ID" value="XM_040891663.1"/>
</dbReference>
<name>A0A1Y1W1M3_9FUNG</name>
<protein>
    <submittedName>
        <fullName evidence="2">Uncharacterized protein</fullName>
    </submittedName>
</protein>
<evidence type="ECO:0000256" key="1">
    <source>
        <dbReference type="SAM" id="MobiDB-lite"/>
    </source>
</evidence>
<organism evidence="2 3">
    <name type="scientific">Linderina pennispora</name>
    <dbReference type="NCBI Taxonomy" id="61395"/>
    <lineage>
        <taxon>Eukaryota</taxon>
        <taxon>Fungi</taxon>
        <taxon>Fungi incertae sedis</taxon>
        <taxon>Zoopagomycota</taxon>
        <taxon>Kickxellomycotina</taxon>
        <taxon>Kickxellomycetes</taxon>
        <taxon>Kickxellales</taxon>
        <taxon>Kickxellaceae</taxon>
        <taxon>Linderina</taxon>
    </lineage>
</organism>
<dbReference type="Proteomes" id="UP000193922">
    <property type="component" value="Unassembled WGS sequence"/>
</dbReference>
<dbReference type="OrthoDB" id="690068at2759"/>
<sequence>MSGEPRNTTIDPTLLQSLAQQHIATSPHLSSFSQLQITTENTDMDTSSRGTAPININRGQQQQQIAGSAASFGTDYERSGLAGSFHQMQQQHFHHQQQHGQFRPHLGSPGTEDFDNISPTGSYPGHSLAAMAGNTIPTGISSNLFPHAGGPGGSRLMRVQNISTSPPTSPGFQSMSLPNHPEWFDGTLMQQQSIGSTLDPSSFQAQQLAAHNAAGFSPQDPSLMSLLDEGEADTPQKA</sequence>
<proteinExistence type="predicted"/>
<dbReference type="AlphaFoldDB" id="A0A1Y1W1M3"/>
<gene>
    <name evidence="2" type="ORF">DL89DRAFT_43843</name>
</gene>
<comment type="caution">
    <text evidence="2">The sequence shown here is derived from an EMBL/GenBank/DDBJ whole genome shotgun (WGS) entry which is preliminary data.</text>
</comment>
<accession>A0A1Y1W1M3</accession>